<comment type="caution">
    <text evidence="2">The sequence shown here is derived from an EMBL/GenBank/DDBJ whole genome shotgun (WGS) entry which is preliminary data.</text>
</comment>
<name>A0A6N8ILS6_9ACTN</name>
<dbReference type="NCBIfam" id="TIGR01764">
    <property type="entry name" value="excise"/>
    <property type="match status" value="1"/>
</dbReference>
<dbReference type="Proteomes" id="UP000468327">
    <property type="component" value="Unassembled WGS sequence"/>
</dbReference>
<gene>
    <name evidence="2" type="ORF">GO738_16135</name>
</gene>
<dbReference type="InterPro" id="IPR009061">
    <property type="entry name" value="DNA-bd_dom_put_sf"/>
</dbReference>
<evidence type="ECO:0000313" key="3">
    <source>
        <dbReference type="Proteomes" id="UP000468327"/>
    </source>
</evidence>
<accession>A0A6N8ILS6</accession>
<sequence>MGGESAPAWLGVSDVQRYLGISRPLVYRLIREGTIPSIRLGRAIRVSRTALDRALESLDPHAN</sequence>
<organism evidence="2 3">
    <name type="scientific">Gordonibacter urolithinfaciens</name>
    <dbReference type="NCBI Taxonomy" id="1335613"/>
    <lineage>
        <taxon>Bacteria</taxon>
        <taxon>Bacillati</taxon>
        <taxon>Actinomycetota</taxon>
        <taxon>Coriobacteriia</taxon>
        <taxon>Eggerthellales</taxon>
        <taxon>Eggerthellaceae</taxon>
        <taxon>Gordonibacter</taxon>
    </lineage>
</organism>
<feature type="domain" description="Helix-turn-helix" evidence="1">
    <location>
        <begin position="9"/>
        <end position="57"/>
    </location>
</feature>
<dbReference type="EMBL" id="WPOC01000060">
    <property type="protein sequence ID" value="MVN16849.1"/>
    <property type="molecule type" value="Genomic_DNA"/>
</dbReference>
<evidence type="ECO:0000313" key="2">
    <source>
        <dbReference type="EMBL" id="MVN16849.1"/>
    </source>
</evidence>
<protein>
    <submittedName>
        <fullName evidence="2">Helix-turn-helix domain-containing protein</fullName>
    </submittedName>
</protein>
<dbReference type="SUPFAM" id="SSF46955">
    <property type="entry name" value="Putative DNA-binding domain"/>
    <property type="match status" value="1"/>
</dbReference>
<dbReference type="Pfam" id="PF12728">
    <property type="entry name" value="HTH_17"/>
    <property type="match status" value="1"/>
</dbReference>
<dbReference type="InterPro" id="IPR010093">
    <property type="entry name" value="SinI_DNA-bd"/>
</dbReference>
<keyword evidence="3" id="KW-1185">Reference proteome</keyword>
<dbReference type="InterPro" id="IPR041657">
    <property type="entry name" value="HTH_17"/>
</dbReference>
<evidence type="ECO:0000259" key="1">
    <source>
        <dbReference type="Pfam" id="PF12728"/>
    </source>
</evidence>
<reference evidence="2 3" key="1">
    <citation type="submission" date="2019-11" db="EMBL/GenBank/DDBJ databases">
        <title>Whole genome shotgun sequencing (WGS) data from Adlercreutzia equolifaciens ResAG-91, Eggerthella lenta MRI-F36, MRI-F37, MRI-F40, ResAG-49, ResAG-88, ResAG-121, ResAG-145, and Gordonibacter sp. ResAG-5, ResAG-26, ResAG-43, ResAG-50, ResAG-59.</title>
        <authorList>
            <person name="Stoll D.A."/>
            <person name="Danylec N."/>
            <person name="Franz C.M.A.P."/>
            <person name="Huch M."/>
        </authorList>
    </citation>
    <scope>NUCLEOTIDE SEQUENCE [LARGE SCALE GENOMIC DNA]</scope>
    <source>
        <strain evidence="2 3">ResAG-59</strain>
    </source>
</reference>
<proteinExistence type="predicted"/>
<dbReference type="AlphaFoldDB" id="A0A6N8ILS6"/>
<dbReference type="GO" id="GO:0003677">
    <property type="term" value="F:DNA binding"/>
    <property type="evidence" value="ECO:0007669"/>
    <property type="project" value="InterPro"/>
</dbReference>